<dbReference type="Gene3D" id="1.25.40.390">
    <property type="match status" value="1"/>
</dbReference>
<keyword evidence="3" id="KW-0732">Signal</keyword>
<keyword evidence="9" id="KW-1185">Reference proteome</keyword>
<accession>A0ABP9CTZ5</accession>
<evidence type="ECO:0000256" key="3">
    <source>
        <dbReference type="ARBA" id="ARBA00022729"/>
    </source>
</evidence>
<dbReference type="Pfam" id="PF14322">
    <property type="entry name" value="SusD-like_3"/>
    <property type="match status" value="1"/>
</dbReference>
<comment type="similarity">
    <text evidence="2">Belongs to the SusD family.</text>
</comment>
<dbReference type="Proteomes" id="UP001501433">
    <property type="component" value="Unassembled WGS sequence"/>
</dbReference>
<dbReference type="InterPro" id="IPR011990">
    <property type="entry name" value="TPR-like_helical_dom_sf"/>
</dbReference>
<proteinExistence type="inferred from homology"/>
<name>A0ABP9CTZ5_9FLAO</name>
<dbReference type="SUPFAM" id="SSF48452">
    <property type="entry name" value="TPR-like"/>
    <property type="match status" value="1"/>
</dbReference>
<dbReference type="EMBL" id="BAABJW010000005">
    <property type="protein sequence ID" value="GAA4817955.1"/>
    <property type="molecule type" value="Genomic_DNA"/>
</dbReference>
<feature type="domain" description="RagB/SusD" evidence="6">
    <location>
        <begin position="357"/>
        <end position="579"/>
    </location>
</feature>
<feature type="domain" description="SusD-like N-terminal" evidence="7">
    <location>
        <begin position="103"/>
        <end position="223"/>
    </location>
</feature>
<sequence length="597" mass="67308">MKSKFKYFTILILALIVIVSCDDEYLEPQPLSFLSPENTLVDAAGFDALLITLRKELRWEYDGDRSGIASQLITTDLGFAPARNTIVPRNLPLQFTPNDDGGYTMLDYFDRAYSRSISTANLLIFYAEGADLESEDERNRIIAAAYFHRSYWYYQLVHLYGDVPFVGQVITGPKLDYFTHARKTVLDKIEEDMEFAVQWLPEANVEGAETKWAGYHLLTKIQLANSHFSEAIASATQVIDGPFSLVTDRFGVNSGDSSRNVIWDLARPDNIFDGANTETILGFLDRFEAPENANSDGTGRATMRDYVPAWWNGGVRDGNGARGSIDRIGGVWTTMADTIGRGNGWSRGTPYYIYEMWDDSNDLRRSDANWVDKDELVYNNPSSADYLQPVNPNNFGSPAQDSLQFYYAFPQYKTFIPHNDLDDSRPDGGQGNGYIYRLAETYLLRAEANYWLGNTGAAADDINEVRNRAQASLITAGDVTIEKILEERAKELYTEEPRKVELTRVALIMADNNLNGYSINNISQNNFYYDHVIDKNIFYQIGSTIRGVKATIEPHFIFWPIPSVTITNNSQGIINQNEGFPGAEQNIPPLTVIDDRQ</sequence>
<evidence type="ECO:0000256" key="4">
    <source>
        <dbReference type="ARBA" id="ARBA00023136"/>
    </source>
</evidence>
<evidence type="ECO:0000256" key="5">
    <source>
        <dbReference type="ARBA" id="ARBA00023237"/>
    </source>
</evidence>
<organism evidence="8 9">
    <name type="scientific">Litoribaculum gwangyangense</name>
    <dbReference type="NCBI Taxonomy" id="1130722"/>
    <lineage>
        <taxon>Bacteria</taxon>
        <taxon>Pseudomonadati</taxon>
        <taxon>Bacteroidota</taxon>
        <taxon>Flavobacteriia</taxon>
        <taxon>Flavobacteriales</taxon>
        <taxon>Flavobacteriaceae</taxon>
        <taxon>Litoribaculum</taxon>
    </lineage>
</organism>
<evidence type="ECO:0000259" key="6">
    <source>
        <dbReference type="Pfam" id="PF07980"/>
    </source>
</evidence>
<gene>
    <name evidence="8" type="ORF">GCM10023330_28470</name>
</gene>
<protein>
    <recommendedName>
        <fullName evidence="10">RagB/SusD family nutrient uptake outer membrane protein</fullName>
    </recommendedName>
</protein>
<dbReference type="PROSITE" id="PS51257">
    <property type="entry name" value="PROKAR_LIPOPROTEIN"/>
    <property type="match status" value="1"/>
</dbReference>
<evidence type="ECO:0008006" key="10">
    <source>
        <dbReference type="Google" id="ProtNLM"/>
    </source>
</evidence>
<reference evidence="9" key="1">
    <citation type="journal article" date="2019" name="Int. J. Syst. Evol. Microbiol.">
        <title>The Global Catalogue of Microorganisms (GCM) 10K type strain sequencing project: providing services to taxonomists for standard genome sequencing and annotation.</title>
        <authorList>
            <consortium name="The Broad Institute Genomics Platform"/>
            <consortium name="The Broad Institute Genome Sequencing Center for Infectious Disease"/>
            <person name="Wu L."/>
            <person name="Ma J."/>
        </authorList>
    </citation>
    <scope>NUCLEOTIDE SEQUENCE [LARGE SCALE GENOMIC DNA]</scope>
    <source>
        <strain evidence="9">JCM 18325</strain>
    </source>
</reference>
<dbReference type="RefSeq" id="WP_345277990.1">
    <property type="nucleotide sequence ID" value="NZ_BAABJW010000005.1"/>
</dbReference>
<dbReference type="Pfam" id="PF07980">
    <property type="entry name" value="SusD_RagB"/>
    <property type="match status" value="1"/>
</dbReference>
<evidence type="ECO:0000256" key="1">
    <source>
        <dbReference type="ARBA" id="ARBA00004442"/>
    </source>
</evidence>
<evidence type="ECO:0000313" key="8">
    <source>
        <dbReference type="EMBL" id="GAA4817955.1"/>
    </source>
</evidence>
<keyword evidence="5" id="KW-0998">Cell outer membrane</keyword>
<dbReference type="InterPro" id="IPR012944">
    <property type="entry name" value="SusD_RagB_dom"/>
</dbReference>
<evidence type="ECO:0000313" key="9">
    <source>
        <dbReference type="Proteomes" id="UP001501433"/>
    </source>
</evidence>
<dbReference type="InterPro" id="IPR033985">
    <property type="entry name" value="SusD-like_N"/>
</dbReference>
<comment type="subcellular location">
    <subcellularLocation>
        <location evidence="1">Cell outer membrane</location>
    </subcellularLocation>
</comment>
<keyword evidence="4" id="KW-0472">Membrane</keyword>
<evidence type="ECO:0000256" key="2">
    <source>
        <dbReference type="ARBA" id="ARBA00006275"/>
    </source>
</evidence>
<evidence type="ECO:0000259" key="7">
    <source>
        <dbReference type="Pfam" id="PF14322"/>
    </source>
</evidence>
<comment type="caution">
    <text evidence="8">The sequence shown here is derived from an EMBL/GenBank/DDBJ whole genome shotgun (WGS) entry which is preliminary data.</text>
</comment>